<keyword evidence="3" id="KW-1185">Reference proteome</keyword>
<dbReference type="SUPFAM" id="SSF56219">
    <property type="entry name" value="DNase I-like"/>
    <property type="match status" value="1"/>
</dbReference>
<protein>
    <recommendedName>
        <fullName evidence="1">Endonuclease/exonuclease/phosphatase domain-containing protein</fullName>
    </recommendedName>
</protein>
<name>A0A4Y2LI39_ARAVE</name>
<evidence type="ECO:0000313" key="2">
    <source>
        <dbReference type="EMBL" id="GBN14421.1"/>
    </source>
</evidence>
<dbReference type="GO" id="GO:0003824">
    <property type="term" value="F:catalytic activity"/>
    <property type="evidence" value="ECO:0007669"/>
    <property type="project" value="InterPro"/>
</dbReference>
<gene>
    <name evidence="2" type="ORF">AVEN_167098_1</name>
</gene>
<reference evidence="2 3" key="1">
    <citation type="journal article" date="2019" name="Sci. Rep.">
        <title>Orb-weaving spider Araneus ventricosus genome elucidates the spidroin gene catalogue.</title>
        <authorList>
            <person name="Kono N."/>
            <person name="Nakamura H."/>
            <person name="Ohtoshi R."/>
            <person name="Moran D.A.P."/>
            <person name="Shinohara A."/>
            <person name="Yoshida Y."/>
            <person name="Fujiwara M."/>
            <person name="Mori M."/>
            <person name="Tomita M."/>
            <person name="Arakawa K."/>
        </authorList>
    </citation>
    <scope>NUCLEOTIDE SEQUENCE [LARGE SCALE GENOMIC DNA]</scope>
</reference>
<dbReference type="OrthoDB" id="6624230at2759"/>
<evidence type="ECO:0000259" key="1">
    <source>
        <dbReference type="Pfam" id="PF14529"/>
    </source>
</evidence>
<sequence length="179" mass="19843">MGGITALLIKNSIHHHFTPIPTCTFEITTTSIDLPNNKSFTISSIYSPPPHGKSNTQDMNNLFNLTPKGIAAGNFNSKYPAWSEGRANINGTIIYNHIANNNLVVLAPLELTHFSYHHLSNNTLDIGIMKNFSVGYATSVNDLSSVGFSFDIHKTSSKTKQAFIRTLKHIYYIPYLRAS</sequence>
<dbReference type="Proteomes" id="UP000499080">
    <property type="component" value="Unassembled WGS sequence"/>
</dbReference>
<proteinExistence type="predicted"/>
<feature type="domain" description="Endonuclease/exonuclease/phosphatase" evidence="1">
    <location>
        <begin position="41"/>
        <end position="130"/>
    </location>
</feature>
<dbReference type="Gene3D" id="3.60.10.10">
    <property type="entry name" value="Endonuclease/exonuclease/phosphatase"/>
    <property type="match status" value="1"/>
</dbReference>
<comment type="caution">
    <text evidence="2">The sequence shown here is derived from an EMBL/GenBank/DDBJ whole genome shotgun (WGS) entry which is preliminary data.</text>
</comment>
<dbReference type="AlphaFoldDB" id="A0A4Y2LI39"/>
<dbReference type="Pfam" id="PF14529">
    <property type="entry name" value="Exo_endo_phos_2"/>
    <property type="match status" value="1"/>
</dbReference>
<organism evidence="2 3">
    <name type="scientific">Araneus ventricosus</name>
    <name type="common">Orbweaver spider</name>
    <name type="synonym">Epeira ventricosa</name>
    <dbReference type="NCBI Taxonomy" id="182803"/>
    <lineage>
        <taxon>Eukaryota</taxon>
        <taxon>Metazoa</taxon>
        <taxon>Ecdysozoa</taxon>
        <taxon>Arthropoda</taxon>
        <taxon>Chelicerata</taxon>
        <taxon>Arachnida</taxon>
        <taxon>Araneae</taxon>
        <taxon>Araneomorphae</taxon>
        <taxon>Entelegynae</taxon>
        <taxon>Araneoidea</taxon>
        <taxon>Araneidae</taxon>
        <taxon>Araneus</taxon>
    </lineage>
</organism>
<dbReference type="InterPro" id="IPR036691">
    <property type="entry name" value="Endo/exonu/phosph_ase_sf"/>
</dbReference>
<dbReference type="InterPro" id="IPR005135">
    <property type="entry name" value="Endo/exonuclease/phosphatase"/>
</dbReference>
<evidence type="ECO:0000313" key="3">
    <source>
        <dbReference type="Proteomes" id="UP000499080"/>
    </source>
</evidence>
<dbReference type="EMBL" id="BGPR01118967">
    <property type="protein sequence ID" value="GBN14421.1"/>
    <property type="molecule type" value="Genomic_DNA"/>
</dbReference>
<accession>A0A4Y2LI39</accession>